<accession>A0A9P0PWJ0</accession>
<proteinExistence type="predicted"/>
<keyword evidence="3" id="KW-1185">Reference proteome</keyword>
<name>A0A9P0PWJ0_ACAOB</name>
<feature type="compositionally biased region" description="Polar residues" evidence="1">
    <location>
        <begin position="77"/>
        <end position="86"/>
    </location>
</feature>
<protein>
    <submittedName>
        <fullName evidence="2">Uncharacterized protein</fullName>
    </submittedName>
</protein>
<evidence type="ECO:0000256" key="1">
    <source>
        <dbReference type="SAM" id="MobiDB-lite"/>
    </source>
</evidence>
<dbReference type="EMBL" id="CAKOFQ010007261">
    <property type="protein sequence ID" value="CAH1996573.1"/>
    <property type="molecule type" value="Genomic_DNA"/>
</dbReference>
<feature type="region of interest" description="Disordered" evidence="1">
    <location>
        <begin position="73"/>
        <end position="100"/>
    </location>
</feature>
<organism evidence="2 3">
    <name type="scientific">Acanthoscelides obtectus</name>
    <name type="common">Bean weevil</name>
    <name type="synonym">Bruchus obtectus</name>
    <dbReference type="NCBI Taxonomy" id="200917"/>
    <lineage>
        <taxon>Eukaryota</taxon>
        <taxon>Metazoa</taxon>
        <taxon>Ecdysozoa</taxon>
        <taxon>Arthropoda</taxon>
        <taxon>Hexapoda</taxon>
        <taxon>Insecta</taxon>
        <taxon>Pterygota</taxon>
        <taxon>Neoptera</taxon>
        <taxon>Endopterygota</taxon>
        <taxon>Coleoptera</taxon>
        <taxon>Polyphaga</taxon>
        <taxon>Cucujiformia</taxon>
        <taxon>Chrysomeloidea</taxon>
        <taxon>Chrysomelidae</taxon>
        <taxon>Bruchinae</taxon>
        <taxon>Bruchini</taxon>
        <taxon>Acanthoscelides</taxon>
    </lineage>
</organism>
<comment type="caution">
    <text evidence="2">The sequence shown here is derived from an EMBL/GenBank/DDBJ whole genome shotgun (WGS) entry which is preliminary data.</text>
</comment>
<dbReference type="Proteomes" id="UP001152888">
    <property type="component" value="Unassembled WGS sequence"/>
</dbReference>
<dbReference type="OrthoDB" id="10577029at2759"/>
<reference evidence="2" key="1">
    <citation type="submission" date="2022-03" db="EMBL/GenBank/DDBJ databases">
        <authorList>
            <person name="Sayadi A."/>
        </authorList>
    </citation>
    <scope>NUCLEOTIDE SEQUENCE</scope>
</reference>
<sequence length="100" mass="11008">MELSLQARYRWQGGPRSVRGKGGPQRFTPPLPLAPVISLGRPAEPTATITVVPVLLIPQRWFHYNRLPQHCYPGSSYPVSSRTSGPVPQRRSPGPEPGTI</sequence>
<gene>
    <name evidence="2" type="ORF">ACAOBT_LOCUS23270</name>
</gene>
<evidence type="ECO:0000313" key="3">
    <source>
        <dbReference type="Proteomes" id="UP001152888"/>
    </source>
</evidence>
<dbReference type="AlphaFoldDB" id="A0A9P0PWJ0"/>
<evidence type="ECO:0000313" key="2">
    <source>
        <dbReference type="EMBL" id="CAH1996573.1"/>
    </source>
</evidence>